<proteinExistence type="predicted"/>
<keyword evidence="2" id="KW-1185">Reference proteome</keyword>
<name>A0A0D0DGE9_9AGAM</name>
<protein>
    <recommendedName>
        <fullName evidence="3">Heterokaryon incompatibility domain-containing protein</fullName>
    </recommendedName>
</protein>
<sequence>MFRWYRNAHVCIAHLAQSQSLQDLQNEQWFTRGWTLQELLAPWRMKLYGKDWKPLRSPPQHADQ</sequence>
<dbReference type="EMBL" id="KN824958">
    <property type="protein sequence ID" value="KIK96972.1"/>
    <property type="molecule type" value="Genomic_DNA"/>
</dbReference>
<accession>A0A0D0DGE9</accession>
<evidence type="ECO:0000313" key="1">
    <source>
        <dbReference type="EMBL" id="KIK96972.1"/>
    </source>
</evidence>
<evidence type="ECO:0000313" key="2">
    <source>
        <dbReference type="Proteomes" id="UP000054538"/>
    </source>
</evidence>
<dbReference type="PANTHER" id="PTHR10622">
    <property type="entry name" value="HET DOMAIN-CONTAINING PROTEIN"/>
    <property type="match status" value="1"/>
</dbReference>
<organism evidence="1 2">
    <name type="scientific">Paxillus rubicundulus Ve08.2h10</name>
    <dbReference type="NCBI Taxonomy" id="930991"/>
    <lineage>
        <taxon>Eukaryota</taxon>
        <taxon>Fungi</taxon>
        <taxon>Dikarya</taxon>
        <taxon>Basidiomycota</taxon>
        <taxon>Agaricomycotina</taxon>
        <taxon>Agaricomycetes</taxon>
        <taxon>Agaricomycetidae</taxon>
        <taxon>Boletales</taxon>
        <taxon>Paxilineae</taxon>
        <taxon>Paxillaceae</taxon>
        <taxon>Paxillus</taxon>
    </lineage>
</organism>
<evidence type="ECO:0008006" key="3">
    <source>
        <dbReference type="Google" id="ProtNLM"/>
    </source>
</evidence>
<dbReference type="HOGENOM" id="CLU_2868309_0_0_1"/>
<dbReference type="PANTHER" id="PTHR10622:SF10">
    <property type="entry name" value="HET DOMAIN-CONTAINING PROTEIN"/>
    <property type="match status" value="1"/>
</dbReference>
<dbReference type="Proteomes" id="UP000054538">
    <property type="component" value="Unassembled WGS sequence"/>
</dbReference>
<dbReference type="InParanoid" id="A0A0D0DGE9"/>
<gene>
    <name evidence="1" type="ORF">PAXRUDRAFT_137235</name>
</gene>
<reference evidence="2" key="2">
    <citation type="submission" date="2015-01" db="EMBL/GenBank/DDBJ databases">
        <title>Evolutionary Origins and Diversification of the Mycorrhizal Mutualists.</title>
        <authorList>
            <consortium name="DOE Joint Genome Institute"/>
            <consortium name="Mycorrhizal Genomics Consortium"/>
            <person name="Kohler A."/>
            <person name="Kuo A."/>
            <person name="Nagy L.G."/>
            <person name="Floudas D."/>
            <person name="Copeland A."/>
            <person name="Barry K.W."/>
            <person name="Cichocki N."/>
            <person name="Veneault-Fourrey C."/>
            <person name="LaButti K."/>
            <person name="Lindquist E.A."/>
            <person name="Lipzen A."/>
            <person name="Lundell T."/>
            <person name="Morin E."/>
            <person name="Murat C."/>
            <person name="Riley R."/>
            <person name="Ohm R."/>
            <person name="Sun H."/>
            <person name="Tunlid A."/>
            <person name="Henrissat B."/>
            <person name="Grigoriev I.V."/>
            <person name="Hibbett D.S."/>
            <person name="Martin F."/>
        </authorList>
    </citation>
    <scope>NUCLEOTIDE SEQUENCE [LARGE SCALE GENOMIC DNA]</scope>
    <source>
        <strain evidence="2">Ve08.2h10</strain>
    </source>
</reference>
<dbReference type="OrthoDB" id="194358at2759"/>
<dbReference type="STRING" id="930991.A0A0D0DGE9"/>
<dbReference type="AlphaFoldDB" id="A0A0D0DGE9"/>
<reference evidence="1 2" key="1">
    <citation type="submission" date="2014-04" db="EMBL/GenBank/DDBJ databases">
        <authorList>
            <consortium name="DOE Joint Genome Institute"/>
            <person name="Kuo A."/>
            <person name="Kohler A."/>
            <person name="Jargeat P."/>
            <person name="Nagy L.G."/>
            <person name="Floudas D."/>
            <person name="Copeland A."/>
            <person name="Barry K.W."/>
            <person name="Cichocki N."/>
            <person name="Veneault-Fourrey C."/>
            <person name="LaButti K."/>
            <person name="Lindquist E.A."/>
            <person name="Lipzen A."/>
            <person name="Lundell T."/>
            <person name="Morin E."/>
            <person name="Murat C."/>
            <person name="Sun H."/>
            <person name="Tunlid A."/>
            <person name="Henrissat B."/>
            <person name="Grigoriev I.V."/>
            <person name="Hibbett D.S."/>
            <person name="Martin F."/>
            <person name="Nordberg H.P."/>
            <person name="Cantor M.N."/>
            <person name="Hua S.X."/>
        </authorList>
    </citation>
    <scope>NUCLEOTIDE SEQUENCE [LARGE SCALE GENOMIC DNA]</scope>
    <source>
        <strain evidence="1 2">Ve08.2h10</strain>
    </source>
</reference>